<feature type="region of interest" description="Disordered" evidence="1">
    <location>
        <begin position="409"/>
        <end position="430"/>
    </location>
</feature>
<feature type="domain" description="SGNH hydrolase-type esterase" evidence="2">
    <location>
        <begin position="77"/>
        <end position="275"/>
    </location>
</feature>
<proteinExistence type="predicted"/>
<dbReference type="Proteomes" id="UP000034291">
    <property type="component" value="Unassembled WGS sequence"/>
</dbReference>
<name>A0A0F8VRU7_9EURO</name>
<dbReference type="InterPro" id="IPR037460">
    <property type="entry name" value="SEST-like"/>
</dbReference>
<evidence type="ECO:0000259" key="2">
    <source>
        <dbReference type="Pfam" id="PF13472"/>
    </source>
</evidence>
<dbReference type="GO" id="GO:0016788">
    <property type="term" value="F:hydrolase activity, acting on ester bonds"/>
    <property type="evidence" value="ECO:0007669"/>
    <property type="project" value="InterPro"/>
</dbReference>
<evidence type="ECO:0000313" key="3">
    <source>
        <dbReference type="EMBL" id="KKK25936.1"/>
    </source>
</evidence>
<feature type="region of interest" description="Disordered" evidence="1">
    <location>
        <begin position="360"/>
        <end position="382"/>
    </location>
</feature>
<dbReference type="AlphaFoldDB" id="A0A0F8VRU7"/>
<organism evidence="3 4">
    <name type="scientific">Aspergillus rambellii</name>
    <dbReference type="NCBI Taxonomy" id="308745"/>
    <lineage>
        <taxon>Eukaryota</taxon>
        <taxon>Fungi</taxon>
        <taxon>Dikarya</taxon>
        <taxon>Ascomycota</taxon>
        <taxon>Pezizomycotina</taxon>
        <taxon>Eurotiomycetes</taxon>
        <taxon>Eurotiomycetidae</taxon>
        <taxon>Eurotiales</taxon>
        <taxon>Aspergillaceae</taxon>
        <taxon>Aspergillus</taxon>
        <taxon>Aspergillus subgen. Nidulantes</taxon>
    </lineage>
</organism>
<dbReference type="EMBL" id="JZBS01000637">
    <property type="protein sequence ID" value="KKK25936.1"/>
    <property type="molecule type" value="Genomic_DNA"/>
</dbReference>
<reference evidence="3 4" key="1">
    <citation type="submission" date="2015-02" db="EMBL/GenBank/DDBJ databases">
        <title>Draft Genome Sequences of Two Closely-Related Aflatoxigenic Aspergillus Species Obtained from the Cote d'Ivoire.</title>
        <authorList>
            <person name="Moore G.G."/>
            <person name="Beltz S.B."/>
            <person name="Mack B.M."/>
        </authorList>
    </citation>
    <scope>NUCLEOTIDE SEQUENCE [LARGE SCALE GENOMIC DNA]</scope>
    <source>
        <strain evidence="3 4">SRRC1468</strain>
    </source>
</reference>
<dbReference type="PANTHER" id="PTHR37981:SF1">
    <property type="entry name" value="SGNH HYDROLASE-TYPE ESTERASE DOMAIN-CONTAINING PROTEIN"/>
    <property type="match status" value="1"/>
</dbReference>
<dbReference type="InterPro" id="IPR013830">
    <property type="entry name" value="SGNH_hydro"/>
</dbReference>
<comment type="caution">
    <text evidence="3">The sequence shown here is derived from an EMBL/GenBank/DDBJ whole genome shotgun (WGS) entry which is preliminary data.</text>
</comment>
<protein>
    <recommendedName>
        <fullName evidence="2">SGNH hydrolase-type esterase domain-containing protein</fullName>
    </recommendedName>
</protein>
<dbReference type="Pfam" id="PF13472">
    <property type="entry name" value="Lipase_GDSL_2"/>
    <property type="match status" value="1"/>
</dbReference>
<dbReference type="PANTHER" id="PTHR37981">
    <property type="entry name" value="LIPASE 2"/>
    <property type="match status" value="1"/>
</dbReference>
<accession>A0A0F8VRU7</accession>
<gene>
    <name evidence="3" type="ORF">ARAM_004843</name>
</gene>
<sequence>MFSSFSTSPTLCLDRVNMAFLLALLALLVVPGIGYTIPQPTEPDIQVSPLNTSLSLLAPRAGTMLPTDFSWIHSWAAIGDSFTAGIGAGNLYSSDKNDRKCSRYDRSYPALLEREFGPSVKQFNYAACSGDRTPGIWEQVLGLQGEMDLVVMTAGGNDLCLADIILTCIFLPFRGEGKCQDVLNQAQKNIDTILKPNLRQVLQALNNKVRRDGIVVYTLYAQFFDTTSNKECVDNQNWAFPSFWPAEVLKLTVERRQKFNTLVLNINKAIRQVVDEFRSDRNIKYRIIAADWDPWPRKGVLGQFCVPGTTGEYPDPKQPSLHFFRPDVRRRSYGHDGLKKRDNSSEALLRLESAAGLDIIPVDREDDGEEDTGISPRPLTPAELDATVPNLYDTLLYKSANPAALILHDLDPRDPSPGPSPAQCPGDSRSDRTFGYGLPDRWGKFFHPNELGHQTMASFVLEAVIAERAALLGASHPICERTDEFRCWTGDDANKRYVHPDVLLQTYVEYCKQVRPPESGFRDWTDERTFYEDTPDAHKFRISLAGGANRYVEEECLDAFRTIIGSCSPLRYWENPMNFKLGGRYVKGAYTYELSMVGKERPWPVIRKPYGSCRGWYKVAYTKYEIYGAGWAGWDHGRKTLLPSTIGCVGLGVTKFKFHYLDQPDKNGMEWKATFNTPIFTRSRCFKNNKVVEGCAGFTDGCGGNDA</sequence>
<dbReference type="GO" id="GO:0006629">
    <property type="term" value="P:lipid metabolic process"/>
    <property type="evidence" value="ECO:0007669"/>
    <property type="project" value="TreeGrafter"/>
</dbReference>
<evidence type="ECO:0000313" key="4">
    <source>
        <dbReference type="Proteomes" id="UP000034291"/>
    </source>
</evidence>
<dbReference type="STRING" id="308745.A0A0F8VRU7"/>
<dbReference type="SUPFAM" id="SSF52266">
    <property type="entry name" value="SGNH hydrolase"/>
    <property type="match status" value="1"/>
</dbReference>
<dbReference type="OrthoDB" id="1896086at2759"/>
<dbReference type="InterPro" id="IPR036514">
    <property type="entry name" value="SGNH_hydro_sf"/>
</dbReference>
<dbReference type="Pfam" id="PF18647">
    <property type="entry name" value="Fungal_lectin_2"/>
    <property type="match status" value="1"/>
</dbReference>
<keyword evidence="4" id="KW-1185">Reference proteome</keyword>
<dbReference type="Gene3D" id="3.40.50.1110">
    <property type="entry name" value="SGNH hydrolase"/>
    <property type="match status" value="1"/>
</dbReference>
<dbReference type="CDD" id="cd01823">
    <property type="entry name" value="SEST_like"/>
    <property type="match status" value="1"/>
</dbReference>
<evidence type="ECO:0000256" key="1">
    <source>
        <dbReference type="SAM" id="MobiDB-lite"/>
    </source>
</evidence>